<proteinExistence type="inferred from homology"/>
<dbReference type="InterPro" id="IPR020476">
    <property type="entry name" value="Nudix_hydrolase"/>
</dbReference>
<organism evidence="5 6">
    <name type="scientific">Asticcacaulis taihuensis</name>
    <dbReference type="NCBI Taxonomy" id="260084"/>
    <lineage>
        <taxon>Bacteria</taxon>
        <taxon>Pseudomonadati</taxon>
        <taxon>Pseudomonadota</taxon>
        <taxon>Alphaproteobacteria</taxon>
        <taxon>Caulobacterales</taxon>
        <taxon>Caulobacteraceae</taxon>
        <taxon>Asticcacaulis</taxon>
    </lineage>
</organism>
<evidence type="ECO:0000256" key="3">
    <source>
        <dbReference type="RuleBase" id="RU003476"/>
    </source>
</evidence>
<dbReference type="Proteomes" id="UP000199150">
    <property type="component" value="Unassembled WGS sequence"/>
</dbReference>
<dbReference type="CDD" id="cd04662">
    <property type="entry name" value="NUDIX_Hydrolase"/>
    <property type="match status" value="1"/>
</dbReference>
<sequence length="155" mass="17247">MTKLSAGVLLFNERADGLHMLLVHPGGPFWARRDLGAWSIPKGEYTPDEIPEQAARRELAEETGLSLTADLISLGEVRQPSGKVVSAFAARSGFDPADLRSNLFELEWPRHSGHIRHFPEIDRAEWFDVAEARRRILPGQAVFIDRLLAALGQPV</sequence>
<dbReference type="PANTHER" id="PTHR21340:SF7">
    <property type="entry name" value="NUDIX HYDROLASE DOMAIN-CONTAINING PROTEIN"/>
    <property type="match status" value="1"/>
</dbReference>
<evidence type="ECO:0000256" key="1">
    <source>
        <dbReference type="ARBA" id="ARBA00001946"/>
    </source>
</evidence>
<dbReference type="Pfam" id="PF00293">
    <property type="entry name" value="NUDIX"/>
    <property type="match status" value="1"/>
</dbReference>
<dbReference type="OrthoDB" id="954553at2"/>
<dbReference type="InterPro" id="IPR000086">
    <property type="entry name" value="NUDIX_hydrolase_dom"/>
</dbReference>
<feature type="domain" description="Nudix hydrolase" evidence="4">
    <location>
        <begin position="2"/>
        <end position="146"/>
    </location>
</feature>
<evidence type="ECO:0000313" key="6">
    <source>
        <dbReference type="Proteomes" id="UP000199150"/>
    </source>
</evidence>
<dbReference type="AlphaFoldDB" id="A0A1G4T2L4"/>
<name>A0A1G4T2L4_9CAUL</name>
<comment type="cofactor">
    <cofactor evidence="1">
        <name>Mg(2+)</name>
        <dbReference type="ChEBI" id="CHEBI:18420"/>
    </cofactor>
</comment>
<dbReference type="SUPFAM" id="SSF55811">
    <property type="entry name" value="Nudix"/>
    <property type="match status" value="1"/>
</dbReference>
<accession>A0A1G4T2L4</accession>
<comment type="similarity">
    <text evidence="3">Belongs to the Nudix hydrolase family.</text>
</comment>
<gene>
    <name evidence="5" type="ORF">SAMN02927928_3196</name>
</gene>
<reference evidence="6" key="1">
    <citation type="submission" date="2016-10" db="EMBL/GenBank/DDBJ databases">
        <authorList>
            <person name="Varghese N."/>
            <person name="Submissions S."/>
        </authorList>
    </citation>
    <scope>NUCLEOTIDE SEQUENCE [LARGE SCALE GENOMIC DNA]</scope>
    <source>
        <strain evidence="6">CGMCC 1.3431</strain>
    </source>
</reference>
<dbReference type="Gene3D" id="3.90.79.10">
    <property type="entry name" value="Nucleoside Triphosphate Pyrophosphohydrolase"/>
    <property type="match status" value="1"/>
</dbReference>
<evidence type="ECO:0000256" key="2">
    <source>
        <dbReference type="ARBA" id="ARBA00022801"/>
    </source>
</evidence>
<dbReference type="GO" id="GO:0004081">
    <property type="term" value="F:bis(5'-nucleosyl)-tetraphosphatase (asymmetrical) activity"/>
    <property type="evidence" value="ECO:0007669"/>
    <property type="project" value="TreeGrafter"/>
</dbReference>
<dbReference type="InterPro" id="IPR015797">
    <property type="entry name" value="NUDIX_hydrolase-like_dom_sf"/>
</dbReference>
<dbReference type="GO" id="GO:0006167">
    <property type="term" value="P:AMP biosynthetic process"/>
    <property type="evidence" value="ECO:0007669"/>
    <property type="project" value="TreeGrafter"/>
</dbReference>
<dbReference type="GO" id="GO:0006754">
    <property type="term" value="P:ATP biosynthetic process"/>
    <property type="evidence" value="ECO:0007669"/>
    <property type="project" value="TreeGrafter"/>
</dbReference>
<dbReference type="PANTHER" id="PTHR21340">
    <property type="entry name" value="DIADENOSINE 5,5-P1,P4-TETRAPHOSPHATE PYROPHOSPHOHYDROLASE MUTT"/>
    <property type="match status" value="1"/>
</dbReference>
<dbReference type="PRINTS" id="PR00502">
    <property type="entry name" value="NUDIXFAMILY"/>
</dbReference>
<evidence type="ECO:0000259" key="4">
    <source>
        <dbReference type="Pfam" id="PF00293"/>
    </source>
</evidence>
<dbReference type="STRING" id="260084.SAMN02927928_3196"/>
<dbReference type="RefSeq" id="WP_090649981.1">
    <property type="nucleotide sequence ID" value="NZ_CBCRYE010000005.1"/>
</dbReference>
<protein>
    <submittedName>
        <fullName evidence="5">Predicted NTP pyrophosphohydrolase, NUDIX family</fullName>
    </submittedName>
</protein>
<dbReference type="PROSITE" id="PS00893">
    <property type="entry name" value="NUDIX_BOX"/>
    <property type="match status" value="1"/>
</dbReference>
<keyword evidence="2 3" id="KW-0378">Hydrolase</keyword>
<dbReference type="EMBL" id="FMTS01000006">
    <property type="protein sequence ID" value="SCW75680.1"/>
    <property type="molecule type" value="Genomic_DNA"/>
</dbReference>
<dbReference type="InterPro" id="IPR020084">
    <property type="entry name" value="NUDIX_hydrolase_CS"/>
</dbReference>
<keyword evidence="6" id="KW-1185">Reference proteome</keyword>
<evidence type="ECO:0000313" key="5">
    <source>
        <dbReference type="EMBL" id="SCW75680.1"/>
    </source>
</evidence>
<dbReference type="InterPro" id="IPR051325">
    <property type="entry name" value="Nudix_hydrolase_domain"/>
</dbReference>